<proteinExistence type="predicted"/>
<dbReference type="Proteomes" id="UP000663862">
    <property type="component" value="Unassembled WGS sequence"/>
</dbReference>
<evidence type="ECO:0000313" key="2">
    <source>
        <dbReference type="EMBL" id="CAF4702277.1"/>
    </source>
</evidence>
<dbReference type="EMBL" id="CAJOBQ010009950">
    <property type="protein sequence ID" value="CAF4702277.1"/>
    <property type="molecule type" value="Genomic_DNA"/>
</dbReference>
<reference evidence="2" key="1">
    <citation type="submission" date="2021-02" db="EMBL/GenBank/DDBJ databases">
        <authorList>
            <person name="Nowell W R."/>
        </authorList>
    </citation>
    <scope>NUCLEOTIDE SEQUENCE</scope>
</reference>
<feature type="chain" id="PRO_5032322320" evidence="1">
    <location>
        <begin position="20"/>
        <end position="57"/>
    </location>
</feature>
<feature type="signal peptide" evidence="1">
    <location>
        <begin position="1"/>
        <end position="19"/>
    </location>
</feature>
<feature type="non-terminal residue" evidence="2">
    <location>
        <position position="57"/>
    </location>
</feature>
<comment type="caution">
    <text evidence="2">The sequence shown here is derived from an EMBL/GenBank/DDBJ whole genome shotgun (WGS) entry which is preliminary data.</text>
</comment>
<protein>
    <submittedName>
        <fullName evidence="2">Uncharacterized protein</fullName>
    </submittedName>
</protein>
<accession>A0A821II40</accession>
<evidence type="ECO:0000313" key="3">
    <source>
        <dbReference type="Proteomes" id="UP000663862"/>
    </source>
</evidence>
<dbReference type="AlphaFoldDB" id="A0A821II40"/>
<keyword evidence="1" id="KW-0732">Signal</keyword>
<name>A0A821II40_9BILA</name>
<sequence length="57" mass="6604">MLSLLGVIFFALMPMYSMQYGILLPNEKQDDKLQLQSFSTKSESTLINKILQHIKEK</sequence>
<organism evidence="2 3">
    <name type="scientific">Rotaria socialis</name>
    <dbReference type="NCBI Taxonomy" id="392032"/>
    <lineage>
        <taxon>Eukaryota</taxon>
        <taxon>Metazoa</taxon>
        <taxon>Spiralia</taxon>
        <taxon>Gnathifera</taxon>
        <taxon>Rotifera</taxon>
        <taxon>Eurotatoria</taxon>
        <taxon>Bdelloidea</taxon>
        <taxon>Philodinida</taxon>
        <taxon>Philodinidae</taxon>
        <taxon>Rotaria</taxon>
    </lineage>
</organism>
<evidence type="ECO:0000256" key="1">
    <source>
        <dbReference type="SAM" id="SignalP"/>
    </source>
</evidence>
<gene>
    <name evidence="2" type="ORF">TSG867_LOCUS33381</name>
</gene>